<dbReference type="STRING" id="1128970.SAMN04487935_2262"/>
<evidence type="ECO:0000256" key="1">
    <source>
        <dbReference type="SAM" id="SignalP"/>
    </source>
</evidence>
<dbReference type="RefSeq" id="WP_091395371.1">
    <property type="nucleotide sequence ID" value="NZ_BKAI01000006.1"/>
</dbReference>
<keyword evidence="1" id="KW-0732">Signal</keyword>
<reference evidence="2 3" key="1">
    <citation type="submission" date="2016-10" db="EMBL/GenBank/DDBJ databases">
        <authorList>
            <person name="de Groot N.N."/>
        </authorList>
    </citation>
    <scope>NUCLEOTIDE SEQUENCE [LARGE SCALE GENOMIC DNA]</scope>
    <source>
        <strain evidence="2 3">CGMCC 1.10076</strain>
    </source>
</reference>
<organism evidence="2 3">
    <name type="scientific">Flavobacterium noncentrifugens</name>
    <dbReference type="NCBI Taxonomy" id="1128970"/>
    <lineage>
        <taxon>Bacteria</taxon>
        <taxon>Pseudomonadati</taxon>
        <taxon>Bacteroidota</taxon>
        <taxon>Flavobacteriia</taxon>
        <taxon>Flavobacteriales</taxon>
        <taxon>Flavobacteriaceae</taxon>
        <taxon>Flavobacterium</taxon>
    </lineage>
</organism>
<evidence type="ECO:0008006" key="4">
    <source>
        <dbReference type="Google" id="ProtNLM"/>
    </source>
</evidence>
<name>A0A1G8YB36_9FLAO</name>
<feature type="chain" id="PRO_5011672839" description="Nuclear transport factor 2 family protein" evidence="1">
    <location>
        <begin position="23"/>
        <end position="143"/>
    </location>
</feature>
<evidence type="ECO:0000313" key="3">
    <source>
        <dbReference type="Proteomes" id="UP000199580"/>
    </source>
</evidence>
<dbReference type="EMBL" id="FNEZ01000003">
    <property type="protein sequence ID" value="SDK00058.1"/>
    <property type="molecule type" value="Genomic_DNA"/>
</dbReference>
<proteinExistence type="predicted"/>
<accession>A0A1G8YB36</accession>
<dbReference type="AlphaFoldDB" id="A0A1G8YB36"/>
<dbReference type="Proteomes" id="UP000199580">
    <property type="component" value="Unassembled WGS sequence"/>
</dbReference>
<protein>
    <recommendedName>
        <fullName evidence="4">Nuclear transport factor 2 family protein</fullName>
    </recommendedName>
</protein>
<feature type="signal peptide" evidence="1">
    <location>
        <begin position="1"/>
        <end position="22"/>
    </location>
</feature>
<evidence type="ECO:0000313" key="2">
    <source>
        <dbReference type="EMBL" id="SDK00058.1"/>
    </source>
</evidence>
<gene>
    <name evidence="2" type="ORF">SAMN04487935_2262</name>
</gene>
<keyword evidence="3" id="KW-1185">Reference proteome</keyword>
<dbReference type="OrthoDB" id="9921432at2"/>
<sequence length="143" mass="16030">MKQILKNLIFAVAFITGFSSIAQTKIDSLIQKIDNKDVYLIFAQKMSPRISGSFGSEMVSIGKKATPELIKILDDHNKGIAAHVILSKIYNWEEPICCDVMSDGRIEIVFLNGLKIHIENNNLSATAEDLKANKAKWKQYTET</sequence>